<evidence type="ECO:0000256" key="1">
    <source>
        <dbReference type="SAM" id="Phobius"/>
    </source>
</evidence>
<keyword evidence="1" id="KW-0812">Transmembrane</keyword>
<keyword evidence="1" id="KW-1133">Transmembrane helix</keyword>
<feature type="transmembrane region" description="Helical" evidence="1">
    <location>
        <begin position="34"/>
        <end position="54"/>
    </location>
</feature>
<reference evidence="2" key="2">
    <citation type="submission" date="2020-09" db="EMBL/GenBank/DDBJ databases">
        <authorList>
            <person name="Sun Q."/>
            <person name="Ohkuma M."/>
        </authorList>
    </citation>
    <scope>NUCLEOTIDE SEQUENCE</scope>
    <source>
        <strain evidence="2">JCM 3051</strain>
    </source>
</reference>
<evidence type="ECO:0000313" key="3">
    <source>
        <dbReference type="Proteomes" id="UP000655589"/>
    </source>
</evidence>
<feature type="transmembrane region" description="Helical" evidence="1">
    <location>
        <begin position="66"/>
        <end position="88"/>
    </location>
</feature>
<evidence type="ECO:0000313" key="2">
    <source>
        <dbReference type="EMBL" id="GGM35838.1"/>
    </source>
</evidence>
<reference evidence="2" key="1">
    <citation type="journal article" date="2014" name="Int. J. Syst. Evol. Microbiol.">
        <title>Complete genome sequence of Corynebacterium casei LMG S-19264T (=DSM 44701T), isolated from a smear-ripened cheese.</title>
        <authorList>
            <consortium name="US DOE Joint Genome Institute (JGI-PGF)"/>
            <person name="Walter F."/>
            <person name="Albersmeier A."/>
            <person name="Kalinowski J."/>
            <person name="Ruckert C."/>
        </authorList>
    </citation>
    <scope>NUCLEOTIDE SEQUENCE</scope>
    <source>
        <strain evidence="2">JCM 3051</strain>
    </source>
</reference>
<dbReference type="AlphaFoldDB" id="A0A8H9GKX0"/>
<dbReference type="RefSeq" id="WP_171102709.1">
    <property type="nucleotide sequence ID" value="NZ_BMPT01000015.1"/>
</dbReference>
<proteinExistence type="predicted"/>
<sequence length="135" mass="14715">MKLVARILITALAIGLSALILGSHMDVVSDGTTLGTFIALVVVAVVYGLVHMIVKPIVQLISFPLYILTLGLVSLLVNTLMLWITTLITNQSWFSDQPNWGLEVNGGFWWYLLGALVISVVQTILLAVLPKQITE</sequence>
<accession>A0A8H9GKX0</accession>
<dbReference type="InterPro" id="IPR007165">
    <property type="entry name" value="Phage_holin_4_2"/>
</dbReference>
<comment type="caution">
    <text evidence="2">The sequence shown here is derived from an EMBL/GenBank/DDBJ whole genome shotgun (WGS) entry which is preliminary data.</text>
</comment>
<dbReference type="Proteomes" id="UP000655589">
    <property type="component" value="Unassembled WGS sequence"/>
</dbReference>
<gene>
    <name evidence="2" type="ORF">GCM10010102_34010</name>
</gene>
<keyword evidence="1" id="KW-0472">Membrane</keyword>
<feature type="transmembrane region" description="Helical" evidence="1">
    <location>
        <begin position="108"/>
        <end position="129"/>
    </location>
</feature>
<organism evidence="2 3">
    <name type="scientific">Promicromonospora citrea</name>
    <dbReference type="NCBI Taxonomy" id="43677"/>
    <lineage>
        <taxon>Bacteria</taxon>
        <taxon>Bacillati</taxon>
        <taxon>Actinomycetota</taxon>
        <taxon>Actinomycetes</taxon>
        <taxon>Micrococcales</taxon>
        <taxon>Promicromonosporaceae</taxon>
        <taxon>Promicromonospora</taxon>
    </lineage>
</organism>
<dbReference type="PANTHER" id="PTHR37309:SF1">
    <property type="entry name" value="SLR0284 PROTEIN"/>
    <property type="match status" value="1"/>
</dbReference>
<keyword evidence="3" id="KW-1185">Reference proteome</keyword>
<dbReference type="EMBL" id="BMPT01000015">
    <property type="protein sequence ID" value="GGM35838.1"/>
    <property type="molecule type" value="Genomic_DNA"/>
</dbReference>
<name>A0A8H9GKX0_9MICO</name>
<dbReference type="PANTHER" id="PTHR37309">
    <property type="entry name" value="SLR0284 PROTEIN"/>
    <property type="match status" value="1"/>
</dbReference>
<protein>
    <submittedName>
        <fullName evidence="2">Membrane protein</fullName>
    </submittedName>
</protein>
<dbReference type="Pfam" id="PF04020">
    <property type="entry name" value="Phage_holin_4_2"/>
    <property type="match status" value="1"/>
</dbReference>